<evidence type="ECO:0000256" key="1">
    <source>
        <dbReference type="ARBA" id="ARBA00023284"/>
    </source>
</evidence>
<dbReference type="RefSeq" id="WP_168737546.1">
    <property type="nucleotide sequence ID" value="NZ_JABAHZ010000001.1"/>
</dbReference>
<dbReference type="InterPro" id="IPR013766">
    <property type="entry name" value="Thioredoxin_domain"/>
</dbReference>
<evidence type="ECO:0000259" key="3">
    <source>
        <dbReference type="PROSITE" id="PS51352"/>
    </source>
</evidence>
<dbReference type="InterPro" id="IPR004879">
    <property type="entry name" value="Ssp411-like_TRX"/>
</dbReference>
<sequence length="418" mass="47734">MKLITHIIVLLLVVTNAAGQSVGFDTTSQSWKEVLEHARKAYKPIFVDIYTTWCGPCKWMDNHVFNQTPVASFFNREFINIKINAEEGYGKDFTLQNNIHSYPSFLFFNAAGALVLTGSGARPAASMIQIARQALSNINDNVSLQDMQQKITTGNYSKIAIRDYIKKLSALHQPNATLVETYLETLPADSIYSPEVLQMVSTGYFGRMPLQGKAARVLLHAYAQYPVKSWEFMSPWNIIKSRLLDYTDSAGQQGDATWFNEALAMSDSLNPFPFSRNRERLYLSCRYYLAAEDSNRFITAANEFADKYIMNVNIDSLTIYDQLALGDALKVKFGRSSSTKQAPSAFKKGFLYETRLINEELFEIIYGYKQHFNTMLKLNASLIRQWIDKSILLYRSNTVYINESFIEQQKKAFYQLLN</sequence>
<feature type="chain" id="PRO_5032316179" evidence="2">
    <location>
        <begin position="18"/>
        <end position="418"/>
    </location>
</feature>
<evidence type="ECO:0000256" key="2">
    <source>
        <dbReference type="SAM" id="SignalP"/>
    </source>
</evidence>
<dbReference type="Pfam" id="PF03190">
    <property type="entry name" value="Thioredox_DsbH"/>
    <property type="match status" value="1"/>
</dbReference>
<protein>
    <submittedName>
        <fullName evidence="4">Thioredoxin</fullName>
    </submittedName>
</protein>
<dbReference type="SUPFAM" id="SSF52833">
    <property type="entry name" value="Thioredoxin-like"/>
    <property type="match status" value="1"/>
</dbReference>
<dbReference type="InterPro" id="IPR017937">
    <property type="entry name" value="Thioredoxin_CS"/>
</dbReference>
<keyword evidence="5" id="KW-1185">Reference proteome</keyword>
<dbReference type="Proteomes" id="UP000552864">
    <property type="component" value="Unassembled WGS sequence"/>
</dbReference>
<feature type="signal peptide" evidence="2">
    <location>
        <begin position="1"/>
        <end position="17"/>
    </location>
</feature>
<evidence type="ECO:0000313" key="5">
    <source>
        <dbReference type="Proteomes" id="UP000552864"/>
    </source>
</evidence>
<feature type="domain" description="Thioredoxin" evidence="3">
    <location>
        <begin position="11"/>
        <end position="136"/>
    </location>
</feature>
<evidence type="ECO:0000313" key="4">
    <source>
        <dbReference type="EMBL" id="NLR78201.1"/>
    </source>
</evidence>
<dbReference type="InterPro" id="IPR036249">
    <property type="entry name" value="Thioredoxin-like_sf"/>
</dbReference>
<dbReference type="EMBL" id="JABAHZ010000001">
    <property type="protein sequence ID" value="NLR78201.1"/>
    <property type="molecule type" value="Genomic_DNA"/>
</dbReference>
<comment type="caution">
    <text evidence="4">The sequence shown here is derived from an EMBL/GenBank/DDBJ whole genome shotgun (WGS) entry which is preliminary data.</text>
</comment>
<accession>A0A847S8T3</accession>
<keyword evidence="2" id="KW-0732">Signal</keyword>
<keyword evidence="1" id="KW-0676">Redox-active center</keyword>
<name>A0A847S8T3_9BACT</name>
<dbReference type="PROSITE" id="PS51352">
    <property type="entry name" value="THIOREDOXIN_2"/>
    <property type="match status" value="1"/>
</dbReference>
<dbReference type="AlphaFoldDB" id="A0A847S8T3"/>
<dbReference type="PROSITE" id="PS00194">
    <property type="entry name" value="THIOREDOXIN_1"/>
    <property type="match status" value="1"/>
</dbReference>
<gene>
    <name evidence="4" type="ORF">HGH91_06170</name>
</gene>
<dbReference type="Gene3D" id="3.40.30.10">
    <property type="entry name" value="Glutaredoxin"/>
    <property type="match status" value="1"/>
</dbReference>
<organism evidence="4 5">
    <name type="scientific">Chitinophaga eiseniae</name>
    <dbReference type="NCBI Taxonomy" id="634771"/>
    <lineage>
        <taxon>Bacteria</taxon>
        <taxon>Pseudomonadati</taxon>
        <taxon>Bacteroidota</taxon>
        <taxon>Chitinophagia</taxon>
        <taxon>Chitinophagales</taxon>
        <taxon>Chitinophagaceae</taxon>
        <taxon>Chitinophaga</taxon>
    </lineage>
</organism>
<reference evidence="4 5" key="1">
    <citation type="submission" date="2020-04" db="EMBL/GenBank/DDBJ databases">
        <authorList>
            <person name="Yin C."/>
        </authorList>
    </citation>
    <scope>NUCLEOTIDE SEQUENCE [LARGE SCALE GENOMIC DNA]</scope>
    <source>
        <strain evidence="4 5">Ak56</strain>
    </source>
</reference>
<proteinExistence type="predicted"/>